<comment type="caution">
    <text evidence="2">The sequence shown here is derived from an EMBL/GenBank/DDBJ whole genome shotgun (WGS) entry which is preliminary data.</text>
</comment>
<proteinExistence type="predicted"/>
<dbReference type="Pfam" id="PF00535">
    <property type="entry name" value="Glycos_transf_2"/>
    <property type="match status" value="1"/>
</dbReference>
<dbReference type="CDD" id="cd00761">
    <property type="entry name" value="Glyco_tranf_GTA_type"/>
    <property type="match status" value="1"/>
</dbReference>
<dbReference type="InterPro" id="IPR001173">
    <property type="entry name" value="Glyco_trans_2-like"/>
</dbReference>
<dbReference type="SUPFAM" id="SSF53448">
    <property type="entry name" value="Nucleotide-diphospho-sugar transferases"/>
    <property type="match status" value="1"/>
</dbReference>
<evidence type="ECO:0000259" key="1">
    <source>
        <dbReference type="Pfam" id="PF00535"/>
    </source>
</evidence>
<feature type="domain" description="Glycosyltransferase 2-like" evidence="1">
    <location>
        <begin position="47"/>
        <end position="134"/>
    </location>
</feature>
<dbReference type="Gene3D" id="3.90.550.10">
    <property type="entry name" value="Spore Coat Polysaccharide Biosynthesis Protein SpsA, Chain A"/>
    <property type="match status" value="1"/>
</dbReference>
<evidence type="ECO:0000313" key="2">
    <source>
        <dbReference type="EMBL" id="KKN33752.1"/>
    </source>
</evidence>
<dbReference type="EMBL" id="LAZR01002154">
    <property type="protein sequence ID" value="KKN33752.1"/>
    <property type="molecule type" value="Genomic_DNA"/>
</dbReference>
<dbReference type="AlphaFoldDB" id="A0A0F9Q9M2"/>
<reference evidence="2" key="1">
    <citation type="journal article" date="2015" name="Nature">
        <title>Complex archaea that bridge the gap between prokaryotes and eukaryotes.</title>
        <authorList>
            <person name="Spang A."/>
            <person name="Saw J.H."/>
            <person name="Jorgensen S.L."/>
            <person name="Zaremba-Niedzwiedzka K."/>
            <person name="Martijn J."/>
            <person name="Lind A.E."/>
            <person name="van Eijk R."/>
            <person name="Schleper C."/>
            <person name="Guy L."/>
            <person name="Ettema T.J."/>
        </authorList>
    </citation>
    <scope>NUCLEOTIDE SEQUENCE</scope>
</reference>
<name>A0A0F9Q9M2_9ZZZZ</name>
<sequence length="261" mass="31204">MKIDIILCVSNPIQEIFEKCVSQLLKQAYLNKIIIIHPFFDRFFYPQEEKIIKIREPKRSCLAYARYLGIQKSTAEYICFVDGDVILHKNHLKQLLEKQQTKGGVIEGVLTILDDRKNVNYTMKELKPGERGFTHNTLIFREYIRNWKPIFTCAWEDYLITQFILNQNLSWVRFPQECKSYHIKDYGIFKRNAWGTAGERMVKKLTKRTIIFRTINYFKRALIHPFLFQDVSYTKFNIKLAISSLFGYFSYNKYIYLKKVK</sequence>
<protein>
    <recommendedName>
        <fullName evidence="1">Glycosyltransferase 2-like domain-containing protein</fullName>
    </recommendedName>
</protein>
<dbReference type="InterPro" id="IPR029044">
    <property type="entry name" value="Nucleotide-diphossugar_trans"/>
</dbReference>
<organism evidence="2">
    <name type="scientific">marine sediment metagenome</name>
    <dbReference type="NCBI Taxonomy" id="412755"/>
    <lineage>
        <taxon>unclassified sequences</taxon>
        <taxon>metagenomes</taxon>
        <taxon>ecological metagenomes</taxon>
    </lineage>
</organism>
<accession>A0A0F9Q9M2</accession>
<gene>
    <name evidence="2" type="ORF">LCGC14_0800710</name>
</gene>